<dbReference type="InterPro" id="IPR029787">
    <property type="entry name" value="Nucleotide_cyclase"/>
</dbReference>
<dbReference type="Proteomes" id="UP000627446">
    <property type="component" value="Unassembled WGS sequence"/>
</dbReference>
<evidence type="ECO:0000256" key="1">
    <source>
        <dbReference type="SAM" id="Phobius"/>
    </source>
</evidence>
<accession>A0A923HX02</accession>
<feature type="transmembrane region" description="Helical" evidence="1">
    <location>
        <begin position="370"/>
        <end position="391"/>
    </location>
</feature>
<sequence>MQRKAQRALSLITALAAAVFALKLAPAFFAPLDHTLNDWRTQLALDYAAITQPSAQQEQRVFVVDVDEKSLSKEGPWPWPRTKVSGLIETLIDHYGAAGVALDIVFPEVKENDAVLVGQLQRPQVTGAVIYDFLGREQPEVTKGLPPFPTIGMPSKAPRTLGLPVSANYPGLMPHRLGHITPLFDSDGSLRHLPPFACHTDRQSECLPLLGISAYMSLLSEPTLSMSEGKGLFGPAWEVVIKEGKDVTMVKVPLDENGTLTVPYRHRLKDWSAISATDILQKRISAEKLRGSLVIIGATALGMSDVVVTPISSVASGLEPHSEVMVALLDNNFLVTPKYASLFVVVLLLPLALLLFFLLKRAASPVQRAFIVPAWMSLSWLSMTGIVMLAYVKFDLLLPLTPFALFPLFTTFAIGSVELYLSAREKNGVSGLLAAYLPRQVADKLTERNHRDGKMDTSVDASRRQITVMFADVRGFTGLAEGHHPEVVARLMHRVFSEMAAAVVSHEGTIDKFIGDAVMAFWNAPEDDPHHALHALASAQDMLRRMHQLAAYCDELGVPHVKIGIGIETGYALVGNFGSEHRRTYTALGETVVLASRIEGLTGQFNRSILIGEACAEALHGEGLEPLGEVQIRGRQRVLALYSPKHMPNSML</sequence>
<organism evidence="4 5">
    <name type="scientific">Undibacterium nitidum</name>
    <dbReference type="NCBI Taxonomy" id="2762298"/>
    <lineage>
        <taxon>Bacteria</taxon>
        <taxon>Pseudomonadati</taxon>
        <taxon>Pseudomonadota</taxon>
        <taxon>Betaproteobacteria</taxon>
        <taxon>Burkholderiales</taxon>
        <taxon>Oxalobacteraceae</taxon>
        <taxon>Undibacterium</taxon>
    </lineage>
</organism>
<gene>
    <name evidence="4" type="ORF">H8K36_10105</name>
</gene>
<dbReference type="GO" id="GO:0035556">
    <property type="term" value="P:intracellular signal transduction"/>
    <property type="evidence" value="ECO:0007669"/>
    <property type="project" value="InterPro"/>
</dbReference>
<proteinExistence type="predicted"/>
<feature type="transmembrane region" description="Helical" evidence="1">
    <location>
        <begin position="403"/>
        <end position="421"/>
    </location>
</feature>
<dbReference type="InterPro" id="IPR001054">
    <property type="entry name" value="A/G_cyclase"/>
</dbReference>
<dbReference type="SMART" id="SM00044">
    <property type="entry name" value="CYCc"/>
    <property type="match status" value="1"/>
</dbReference>
<protein>
    <submittedName>
        <fullName evidence="4">Adenylate/guanylate cyclase domain-containing protein</fullName>
    </submittedName>
</protein>
<keyword evidence="1" id="KW-1133">Transmembrane helix</keyword>
<dbReference type="PANTHER" id="PTHR43081:SF1">
    <property type="entry name" value="ADENYLATE CYCLASE, TERMINAL-DIFFERENTIATION SPECIFIC"/>
    <property type="match status" value="1"/>
</dbReference>
<evidence type="ECO:0000256" key="2">
    <source>
        <dbReference type="SAM" id="SignalP"/>
    </source>
</evidence>
<name>A0A923HX02_9BURK</name>
<feature type="transmembrane region" description="Helical" evidence="1">
    <location>
        <begin position="339"/>
        <end position="358"/>
    </location>
</feature>
<evidence type="ECO:0000313" key="4">
    <source>
        <dbReference type="EMBL" id="MBC3881726.1"/>
    </source>
</evidence>
<dbReference type="Gene3D" id="3.30.70.1230">
    <property type="entry name" value="Nucleotide cyclase"/>
    <property type="match status" value="1"/>
</dbReference>
<dbReference type="InterPro" id="IPR050697">
    <property type="entry name" value="Adenylyl/Guanylyl_Cyclase_3/4"/>
</dbReference>
<comment type="caution">
    <text evidence="4">The sequence shown here is derived from an EMBL/GenBank/DDBJ whole genome shotgun (WGS) entry which is preliminary data.</text>
</comment>
<feature type="signal peptide" evidence="2">
    <location>
        <begin position="1"/>
        <end position="29"/>
    </location>
</feature>
<feature type="chain" id="PRO_5036895865" evidence="2">
    <location>
        <begin position="30"/>
        <end position="652"/>
    </location>
</feature>
<dbReference type="GO" id="GO:0004016">
    <property type="term" value="F:adenylate cyclase activity"/>
    <property type="evidence" value="ECO:0007669"/>
    <property type="project" value="UniProtKB-ARBA"/>
</dbReference>
<dbReference type="GO" id="GO:0006171">
    <property type="term" value="P:cAMP biosynthetic process"/>
    <property type="evidence" value="ECO:0007669"/>
    <property type="project" value="TreeGrafter"/>
</dbReference>
<reference evidence="4" key="1">
    <citation type="submission" date="2020-08" db="EMBL/GenBank/DDBJ databases">
        <title>Novel species isolated from subtropical streams in China.</title>
        <authorList>
            <person name="Lu H."/>
        </authorList>
    </citation>
    <scope>NUCLEOTIDE SEQUENCE</scope>
    <source>
        <strain evidence="4">LX22W</strain>
    </source>
</reference>
<dbReference type="SUPFAM" id="SSF55073">
    <property type="entry name" value="Nucleotide cyclase"/>
    <property type="match status" value="1"/>
</dbReference>
<dbReference type="Pfam" id="PF00211">
    <property type="entry name" value="Guanylate_cyc"/>
    <property type="match status" value="1"/>
</dbReference>
<dbReference type="AlphaFoldDB" id="A0A923HX02"/>
<keyword evidence="1" id="KW-0812">Transmembrane</keyword>
<evidence type="ECO:0000313" key="5">
    <source>
        <dbReference type="Proteomes" id="UP000627446"/>
    </source>
</evidence>
<dbReference type="InterPro" id="IPR007890">
    <property type="entry name" value="CHASE2"/>
</dbReference>
<dbReference type="EMBL" id="JACOFZ010000003">
    <property type="protein sequence ID" value="MBC3881726.1"/>
    <property type="molecule type" value="Genomic_DNA"/>
</dbReference>
<dbReference type="PANTHER" id="PTHR43081">
    <property type="entry name" value="ADENYLATE CYCLASE, TERMINAL-DIFFERENTIATION SPECIFIC-RELATED"/>
    <property type="match status" value="1"/>
</dbReference>
<dbReference type="CDD" id="cd07302">
    <property type="entry name" value="CHD"/>
    <property type="match status" value="1"/>
</dbReference>
<evidence type="ECO:0000259" key="3">
    <source>
        <dbReference type="PROSITE" id="PS50125"/>
    </source>
</evidence>
<dbReference type="SMART" id="SM01080">
    <property type="entry name" value="CHASE2"/>
    <property type="match status" value="1"/>
</dbReference>
<dbReference type="RefSeq" id="WP_186916602.1">
    <property type="nucleotide sequence ID" value="NZ_JACOFZ010000003.1"/>
</dbReference>
<keyword evidence="2" id="KW-0732">Signal</keyword>
<feature type="domain" description="Guanylate cyclase" evidence="3">
    <location>
        <begin position="467"/>
        <end position="599"/>
    </location>
</feature>
<dbReference type="PROSITE" id="PS50125">
    <property type="entry name" value="GUANYLATE_CYCLASE_2"/>
    <property type="match status" value="1"/>
</dbReference>
<keyword evidence="1" id="KW-0472">Membrane</keyword>
<dbReference type="Pfam" id="PF05226">
    <property type="entry name" value="CHASE2"/>
    <property type="match status" value="1"/>
</dbReference>
<keyword evidence="5" id="KW-1185">Reference proteome</keyword>